<name>A0ABN9QP13_9DINO</name>
<dbReference type="PANTHER" id="PTHR43827">
    <property type="entry name" value="2,5-DIKETO-D-GLUCONIC ACID REDUCTASE"/>
    <property type="match status" value="1"/>
</dbReference>
<dbReference type="Proteomes" id="UP001189429">
    <property type="component" value="Unassembled WGS sequence"/>
</dbReference>
<dbReference type="Gene3D" id="2.60.40.780">
    <property type="entry name" value="von Hippel-Lindau disease tumour suppressor, beta domain"/>
    <property type="match status" value="1"/>
</dbReference>
<dbReference type="EMBL" id="CAUYUJ010003780">
    <property type="protein sequence ID" value="CAK0806751.1"/>
    <property type="molecule type" value="Genomic_DNA"/>
</dbReference>
<feature type="domain" description="NADP-dependent oxidoreductase" evidence="1">
    <location>
        <begin position="52"/>
        <end position="298"/>
    </location>
</feature>
<proteinExistence type="predicted"/>
<reference evidence="2" key="1">
    <citation type="submission" date="2023-10" db="EMBL/GenBank/DDBJ databases">
        <authorList>
            <person name="Chen Y."/>
            <person name="Shah S."/>
            <person name="Dougan E. K."/>
            <person name="Thang M."/>
            <person name="Chan C."/>
        </authorList>
    </citation>
    <scope>NUCLEOTIDE SEQUENCE [LARGE SCALE GENOMIC DNA]</scope>
</reference>
<dbReference type="PANTHER" id="PTHR43827:SF8">
    <property type="entry name" value="ALDO_KETO REDUCTASE FAMILY PROTEIN"/>
    <property type="match status" value="1"/>
</dbReference>
<evidence type="ECO:0000259" key="1">
    <source>
        <dbReference type="Pfam" id="PF00248"/>
    </source>
</evidence>
<organism evidence="2 3">
    <name type="scientific">Prorocentrum cordatum</name>
    <dbReference type="NCBI Taxonomy" id="2364126"/>
    <lineage>
        <taxon>Eukaryota</taxon>
        <taxon>Sar</taxon>
        <taxon>Alveolata</taxon>
        <taxon>Dinophyceae</taxon>
        <taxon>Prorocentrales</taxon>
        <taxon>Prorocentraceae</taxon>
        <taxon>Prorocentrum</taxon>
    </lineage>
</organism>
<dbReference type="Gene3D" id="3.20.20.100">
    <property type="entry name" value="NADP-dependent oxidoreductase domain"/>
    <property type="match status" value="1"/>
</dbReference>
<evidence type="ECO:0000313" key="2">
    <source>
        <dbReference type="EMBL" id="CAK0806751.1"/>
    </source>
</evidence>
<sequence>MLAAAPAGASSAAAGIPRLHVYDRIPSAPLSNGRQLPLLGLGCASGVRREHVLSALRLGYTHFDTAQAYRWGYHEDEVGAAIDESGVPREGLFIQTKVFPAELGYNSTMRSFNESLARLRSESVDSLLIHKPTCWGDICDRKPEGTWQDSWRALEELYEAGRARAIGICDADDRILQQLSQMKHNAHIVQNWMDPFHQDRRVRGKCEELGIRYQAYSTLGTQWGAQGHRENPVMNSPTLQRIANAHGRTVAQVVLNWAIGKGVAVIPASKQEARQRSNLACLDFELAQEEIAEIDALDGTLERPRAGAQKDSGKLEVKFRAGGDHRTPLKAFWVDQQGEEVPVGELALGGVLGLSTYHGHRFRFKSGGAPVAEHVVNSGLARGDGGSYVHVVEGRAAEL</sequence>
<dbReference type="CDD" id="cd19071">
    <property type="entry name" value="AKR_AKR1-5-like"/>
    <property type="match status" value="1"/>
</dbReference>
<dbReference type="InterPro" id="IPR036812">
    <property type="entry name" value="NAD(P)_OxRdtase_dom_sf"/>
</dbReference>
<dbReference type="InterPro" id="IPR037140">
    <property type="entry name" value="VHL_beta_dom_sf"/>
</dbReference>
<gene>
    <name evidence="2" type="ORF">PCOR1329_LOCUS12864</name>
</gene>
<accession>A0ABN9QP13</accession>
<dbReference type="Pfam" id="PF00248">
    <property type="entry name" value="Aldo_ket_red"/>
    <property type="match status" value="1"/>
</dbReference>
<protein>
    <recommendedName>
        <fullName evidence="1">NADP-dependent oxidoreductase domain-containing protein</fullName>
    </recommendedName>
</protein>
<dbReference type="InterPro" id="IPR020471">
    <property type="entry name" value="AKR"/>
</dbReference>
<keyword evidence="3" id="KW-1185">Reference proteome</keyword>
<dbReference type="PRINTS" id="PR00069">
    <property type="entry name" value="ALDKETRDTASE"/>
</dbReference>
<dbReference type="SUPFAM" id="SSF51430">
    <property type="entry name" value="NAD(P)-linked oxidoreductase"/>
    <property type="match status" value="1"/>
</dbReference>
<evidence type="ECO:0000313" key="3">
    <source>
        <dbReference type="Proteomes" id="UP001189429"/>
    </source>
</evidence>
<comment type="caution">
    <text evidence="2">The sequence shown here is derived from an EMBL/GenBank/DDBJ whole genome shotgun (WGS) entry which is preliminary data.</text>
</comment>
<dbReference type="InterPro" id="IPR023210">
    <property type="entry name" value="NADP_OxRdtase_dom"/>
</dbReference>